<feature type="compositionally biased region" description="Basic and acidic residues" evidence="10">
    <location>
        <begin position="10"/>
        <end position="30"/>
    </location>
</feature>
<evidence type="ECO:0000256" key="1">
    <source>
        <dbReference type="ARBA" id="ARBA00004123"/>
    </source>
</evidence>
<feature type="domain" description="NID" evidence="11">
    <location>
        <begin position="196"/>
        <end position="284"/>
    </location>
</feature>
<sequence length="306" mass="35347">LLSTRFPVPHRKEEMRQQQEGVRRREKVGGERERHLSINHISDYPVRSLRVSIKQDIPEKDMKFTSFEVFEDDKRVLDISCLFQVTAQIPYELEEGQALITFESEEVAQNVIKKGKHLVNLEDVKVELEAKPVPLKRGVTFQVHVTVSQKKINVSNIPEELPREQMRDKLELSFCKSHKGGGEVESVDYDPRAQTAVITFLEAGVAENILRNKVYPLKTNENCYDVAVSPYTETHLEKFQVFEGISRRTILLTGLKDIQEEEEDLEDLVHTYFQKERNGGGEVEIVKCALKQPLTVYFEEDKKESM</sequence>
<reference evidence="13" key="1">
    <citation type="submission" date="2025-08" db="UniProtKB">
        <authorList>
            <consortium name="Ensembl"/>
        </authorList>
    </citation>
    <scope>IDENTIFICATION</scope>
    <source>
        <strain evidence="13">Glennie</strain>
    </source>
</reference>
<keyword evidence="9" id="KW-0539">Nucleus</keyword>
<dbReference type="GO" id="GO:0005615">
    <property type="term" value="C:extracellular space"/>
    <property type="evidence" value="ECO:0007669"/>
    <property type="project" value="UniProtKB-ARBA"/>
</dbReference>
<dbReference type="FunCoup" id="F7CH34">
    <property type="interactions" value="1043"/>
</dbReference>
<dbReference type="OMA" id="PHCRVSK"/>
<evidence type="ECO:0000259" key="12">
    <source>
        <dbReference type="Pfam" id="PF07334"/>
    </source>
</evidence>
<evidence type="ECO:0000256" key="8">
    <source>
        <dbReference type="ARBA" id="ARBA00022859"/>
    </source>
</evidence>
<dbReference type="Ensembl" id="ENSOANT00000009686.3">
    <property type="protein sequence ID" value="ENSOANP00000009684.3"/>
    <property type="gene ID" value="ENSOANG00000006075.4"/>
</dbReference>
<dbReference type="InterPro" id="IPR012677">
    <property type="entry name" value="Nucleotide-bd_a/b_plait_sf"/>
</dbReference>
<evidence type="ECO:0000259" key="11">
    <source>
        <dbReference type="Pfam" id="PF07292"/>
    </source>
</evidence>
<dbReference type="PANTHER" id="PTHR15225">
    <property type="entry name" value="INTERFERON-INDUCED PROTEIN 35/NMI N-MYC/STAT INTERACTING PROTEIN"/>
    <property type="match status" value="1"/>
</dbReference>
<keyword evidence="14" id="KW-1185">Reference proteome</keyword>
<dbReference type="InterPro" id="IPR009909">
    <property type="entry name" value="Nmi/IFP35_dom"/>
</dbReference>
<comment type="subcellular location">
    <subcellularLocation>
        <location evidence="2">Cytoplasm</location>
    </subcellularLocation>
    <subcellularLocation>
        <location evidence="1">Nucleus</location>
    </subcellularLocation>
    <subcellularLocation>
        <location evidence="3">Secreted</location>
    </subcellularLocation>
</comment>
<feature type="domain" description="NID" evidence="11">
    <location>
        <begin position="98"/>
        <end position="186"/>
    </location>
</feature>
<organism evidence="13 14">
    <name type="scientific">Ornithorhynchus anatinus</name>
    <name type="common">Duckbill platypus</name>
    <dbReference type="NCBI Taxonomy" id="9258"/>
    <lineage>
        <taxon>Eukaryota</taxon>
        <taxon>Metazoa</taxon>
        <taxon>Chordata</taxon>
        <taxon>Craniata</taxon>
        <taxon>Vertebrata</taxon>
        <taxon>Euteleostomi</taxon>
        <taxon>Mammalia</taxon>
        <taxon>Monotremata</taxon>
        <taxon>Ornithorhynchidae</taxon>
        <taxon>Ornithorhynchus</taxon>
    </lineage>
</organism>
<keyword evidence="6" id="KW-0964">Secreted</keyword>
<dbReference type="GO" id="GO:0045087">
    <property type="term" value="P:innate immune response"/>
    <property type="evidence" value="ECO:0007669"/>
    <property type="project" value="UniProtKB-KW"/>
</dbReference>
<name>F7CH34_ORNAN</name>
<protein>
    <recommendedName>
        <fullName evidence="15">N-myc and STAT interactor</fullName>
    </recommendedName>
</protein>
<evidence type="ECO:0000256" key="10">
    <source>
        <dbReference type="SAM" id="MobiDB-lite"/>
    </source>
</evidence>
<dbReference type="PANTHER" id="PTHR15225:SF4">
    <property type="entry name" value="N-MYC-INTERACTOR"/>
    <property type="match status" value="1"/>
</dbReference>
<keyword evidence="5" id="KW-0963">Cytoplasm</keyword>
<dbReference type="GeneTree" id="ENSGT00530000063686"/>
<dbReference type="Gene3D" id="3.30.70.330">
    <property type="match status" value="2"/>
</dbReference>
<dbReference type="Pfam" id="PF07292">
    <property type="entry name" value="NID"/>
    <property type="match status" value="2"/>
</dbReference>
<evidence type="ECO:0000256" key="2">
    <source>
        <dbReference type="ARBA" id="ARBA00004496"/>
    </source>
</evidence>
<evidence type="ECO:0000256" key="7">
    <source>
        <dbReference type="ARBA" id="ARBA00022588"/>
    </source>
</evidence>
<evidence type="ECO:0000313" key="14">
    <source>
        <dbReference type="Proteomes" id="UP000002279"/>
    </source>
</evidence>
<proteinExistence type="inferred from homology"/>
<dbReference type="InterPro" id="IPR009938">
    <property type="entry name" value="Nmi/IFP35_N"/>
</dbReference>
<dbReference type="GO" id="GO:0005737">
    <property type="term" value="C:cytoplasm"/>
    <property type="evidence" value="ECO:0000318"/>
    <property type="project" value="GO_Central"/>
</dbReference>
<feature type="region of interest" description="Disordered" evidence="10">
    <location>
        <begin position="1"/>
        <end position="30"/>
    </location>
</feature>
<dbReference type="HOGENOM" id="CLU_047262_0_0_1"/>
<comment type="similarity">
    <text evidence="4">Belongs to the NMI family.</text>
</comment>
<dbReference type="Proteomes" id="UP000002279">
    <property type="component" value="Unplaced"/>
</dbReference>
<reference evidence="13" key="2">
    <citation type="submission" date="2025-09" db="UniProtKB">
        <authorList>
            <consortium name="Ensembl"/>
        </authorList>
    </citation>
    <scope>IDENTIFICATION</scope>
    <source>
        <strain evidence="13">Glennie</strain>
    </source>
</reference>
<accession>F7CH34</accession>
<evidence type="ECO:0000256" key="5">
    <source>
        <dbReference type="ARBA" id="ARBA00022490"/>
    </source>
</evidence>
<feature type="domain" description="Nmi/IFP 35" evidence="12">
    <location>
        <begin position="52"/>
        <end position="97"/>
    </location>
</feature>
<dbReference type="Pfam" id="PF07334">
    <property type="entry name" value="IFP_35_N"/>
    <property type="match status" value="1"/>
</dbReference>
<evidence type="ECO:0000256" key="9">
    <source>
        <dbReference type="ARBA" id="ARBA00023242"/>
    </source>
</evidence>
<evidence type="ECO:0000256" key="4">
    <source>
        <dbReference type="ARBA" id="ARBA00010081"/>
    </source>
</evidence>
<dbReference type="AlphaFoldDB" id="F7CH34"/>
<dbReference type="GO" id="GO:0045088">
    <property type="term" value="P:regulation of innate immune response"/>
    <property type="evidence" value="ECO:0007669"/>
    <property type="project" value="UniProtKB-ARBA"/>
</dbReference>
<evidence type="ECO:0008006" key="15">
    <source>
        <dbReference type="Google" id="ProtNLM"/>
    </source>
</evidence>
<dbReference type="FunFam" id="3.30.70.330:FF:000300">
    <property type="entry name" value="Interferon-induced protein 35"/>
    <property type="match status" value="1"/>
</dbReference>
<evidence type="ECO:0000256" key="6">
    <source>
        <dbReference type="ARBA" id="ARBA00022525"/>
    </source>
</evidence>
<dbReference type="InParanoid" id="F7CH34"/>
<dbReference type="GO" id="GO:0005634">
    <property type="term" value="C:nucleus"/>
    <property type="evidence" value="ECO:0007669"/>
    <property type="project" value="UniProtKB-SubCell"/>
</dbReference>
<evidence type="ECO:0000256" key="3">
    <source>
        <dbReference type="ARBA" id="ARBA00004613"/>
    </source>
</evidence>
<keyword evidence="7" id="KW-0399">Innate immunity</keyword>
<keyword evidence="8" id="KW-0391">Immunity</keyword>
<dbReference type="Bgee" id="ENSOANG00000006075">
    <property type="expression patterns" value="Expressed in fibroblast and 6 other cell types or tissues"/>
</dbReference>
<evidence type="ECO:0000313" key="13">
    <source>
        <dbReference type="Ensembl" id="ENSOANP00000009684.3"/>
    </source>
</evidence>
<dbReference type="eggNOG" id="ENOG502QVH1">
    <property type="taxonomic scope" value="Eukaryota"/>
</dbReference>